<dbReference type="OrthoDB" id="9802991at2"/>
<dbReference type="Proteomes" id="UP000238312">
    <property type="component" value="Unassembled WGS sequence"/>
</dbReference>
<evidence type="ECO:0000313" key="2">
    <source>
        <dbReference type="EMBL" id="PRX60674.1"/>
    </source>
</evidence>
<evidence type="ECO:0000259" key="1">
    <source>
        <dbReference type="PROSITE" id="PS50206"/>
    </source>
</evidence>
<keyword evidence="3" id="KW-1185">Reference proteome</keyword>
<keyword evidence="2" id="KW-0808">Transferase</keyword>
<gene>
    <name evidence="2" type="ORF">B0I32_11665</name>
</gene>
<dbReference type="GO" id="GO:0016740">
    <property type="term" value="F:transferase activity"/>
    <property type="evidence" value="ECO:0007669"/>
    <property type="project" value="UniProtKB-KW"/>
</dbReference>
<dbReference type="InterPro" id="IPR036873">
    <property type="entry name" value="Rhodanese-like_dom_sf"/>
</dbReference>
<sequence>MSFVLSPSPASAGRAVAHFAAKLSYETDVSDVHSDLEAGAPGLVVVDTRGPDAWEQGHVPGAIHLPTRQIPTRAAREIPAGVVVVTYCWGPGCNGSAKAALAFAKLGYQVKEMIGGYEYWVREGFPVRTPAGLRRREGDDLTVVPAGVTCDC</sequence>
<proteinExistence type="predicted"/>
<dbReference type="Pfam" id="PF00581">
    <property type="entry name" value="Rhodanese"/>
    <property type="match status" value="1"/>
</dbReference>
<evidence type="ECO:0000313" key="3">
    <source>
        <dbReference type="Proteomes" id="UP000238312"/>
    </source>
</evidence>
<feature type="domain" description="Rhodanese" evidence="1">
    <location>
        <begin position="39"/>
        <end position="129"/>
    </location>
</feature>
<organism evidence="2 3">
    <name type="scientific">Nonomuraea fuscirosea</name>
    <dbReference type="NCBI Taxonomy" id="1291556"/>
    <lineage>
        <taxon>Bacteria</taxon>
        <taxon>Bacillati</taxon>
        <taxon>Actinomycetota</taxon>
        <taxon>Actinomycetes</taxon>
        <taxon>Streptosporangiales</taxon>
        <taxon>Streptosporangiaceae</taxon>
        <taxon>Nonomuraea</taxon>
    </lineage>
</organism>
<dbReference type="SMART" id="SM00450">
    <property type="entry name" value="RHOD"/>
    <property type="match status" value="1"/>
</dbReference>
<dbReference type="RefSeq" id="WP_106246549.1">
    <property type="nucleotide sequence ID" value="NZ_PVNG01000016.1"/>
</dbReference>
<dbReference type="InterPro" id="IPR050229">
    <property type="entry name" value="GlpE_sulfurtransferase"/>
</dbReference>
<dbReference type="AlphaFoldDB" id="A0A2T0MQZ9"/>
<dbReference type="PANTHER" id="PTHR43031:SF1">
    <property type="entry name" value="PYRIDINE NUCLEOTIDE-DISULPHIDE OXIDOREDUCTASE"/>
    <property type="match status" value="1"/>
</dbReference>
<name>A0A2T0MQZ9_9ACTN</name>
<dbReference type="InterPro" id="IPR001763">
    <property type="entry name" value="Rhodanese-like_dom"/>
</dbReference>
<protein>
    <submittedName>
        <fullName evidence="2">Rhodanese-related sulfurtransferase</fullName>
    </submittedName>
</protein>
<reference evidence="2 3" key="1">
    <citation type="submission" date="2018-03" db="EMBL/GenBank/DDBJ databases">
        <title>Genomic Encyclopedia of Type Strains, Phase III (KMG-III): the genomes of soil and plant-associated and newly described type strains.</title>
        <authorList>
            <person name="Whitman W."/>
        </authorList>
    </citation>
    <scope>NUCLEOTIDE SEQUENCE [LARGE SCALE GENOMIC DNA]</scope>
    <source>
        <strain evidence="2 3">CGMCC 4.7104</strain>
    </source>
</reference>
<dbReference type="PANTHER" id="PTHR43031">
    <property type="entry name" value="FAD-DEPENDENT OXIDOREDUCTASE"/>
    <property type="match status" value="1"/>
</dbReference>
<comment type="caution">
    <text evidence="2">The sequence shown here is derived from an EMBL/GenBank/DDBJ whole genome shotgun (WGS) entry which is preliminary data.</text>
</comment>
<dbReference type="SUPFAM" id="SSF52821">
    <property type="entry name" value="Rhodanese/Cell cycle control phosphatase"/>
    <property type="match status" value="1"/>
</dbReference>
<dbReference type="PROSITE" id="PS50206">
    <property type="entry name" value="RHODANESE_3"/>
    <property type="match status" value="1"/>
</dbReference>
<dbReference type="Gene3D" id="3.40.250.10">
    <property type="entry name" value="Rhodanese-like domain"/>
    <property type="match status" value="1"/>
</dbReference>
<dbReference type="EMBL" id="PVNG01000016">
    <property type="protein sequence ID" value="PRX60674.1"/>
    <property type="molecule type" value="Genomic_DNA"/>
</dbReference>
<accession>A0A2T0MQZ9</accession>